<reference evidence="3 4" key="1">
    <citation type="journal article" date="2018" name="Nat. Genet.">
        <title>The Rosa genome provides new insights in the design of modern roses.</title>
        <authorList>
            <person name="Bendahmane M."/>
        </authorList>
    </citation>
    <scope>NUCLEOTIDE SEQUENCE [LARGE SCALE GENOMIC DNA]</scope>
    <source>
        <strain evidence="4">cv. Old Blush</strain>
    </source>
</reference>
<name>A0A2P6S8C5_ROSCH</name>
<keyword evidence="2" id="KW-0472">Membrane</keyword>
<gene>
    <name evidence="3" type="ORF">RchiOBHm_Chr1g0318801</name>
</gene>
<evidence type="ECO:0000256" key="1">
    <source>
        <dbReference type="SAM" id="MobiDB-lite"/>
    </source>
</evidence>
<dbReference type="EMBL" id="PDCK01000039">
    <property type="protein sequence ID" value="PRQ54905.1"/>
    <property type="molecule type" value="Genomic_DNA"/>
</dbReference>
<dbReference type="OMA" id="CERDIYA"/>
<feature type="compositionally biased region" description="Basic and acidic residues" evidence="1">
    <location>
        <begin position="58"/>
        <end position="76"/>
    </location>
</feature>
<dbReference type="AlphaFoldDB" id="A0A2P6S8C5"/>
<feature type="region of interest" description="Disordered" evidence="1">
    <location>
        <begin position="45"/>
        <end position="76"/>
    </location>
</feature>
<dbReference type="Proteomes" id="UP000238479">
    <property type="component" value="Chromosome 1"/>
</dbReference>
<dbReference type="InterPro" id="IPR004158">
    <property type="entry name" value="DUF247_pln"/>
</dbReference>
<comment type="caution">
    <text evidence="3">The sequence shown here is derived from an EMBL/GenBank/DDBJ whole genome shotgun (WGS) entry which is preliminary data.</text>
</comment>
<feature type="transmembrane region" description="Helical" evidence="2">
    <location>
        <begin position="482"/>
        <end position="501"/>
    </location>
</feature>
<organism evidence="3 4">
    <name type="scientific">Rosa chinensis</name>
    <name type="common">China rose</name>
    <dbReference type="NCBI Taxonomy" id="74649"/>
    <lineage>
        <taxon>Eukaryota</taxon>
        <taxon>Viridiplantae</taxon>
        <taxon>Streptophyta</taxon>
        <taxon>Embryophyta</taxon>
        <taxon>Tracheophyta</taxon>
        <taxon>Spermatophyta</taxon>
        <taxon>Magnoliopsida</taxon>
        <taxon>eudicotyledons</taxon>
        <taxon>Gunneridae</taxon>
        <taxon>Pentapetalae</taxon>
        <taxon>rosids</taxon>
        <taxon>fabids</taxon>
        <taxon>Rosales</taxon>
        <taxon>Rosaceae</taxon>
        <taxon>Rosoideae</taxon>
        <taxon>Rosoideae incertae sedis</taxon>
        <taxon>Rosa</taxon>
    </lineage>
</organism>
<evidence type="ECO:0000313" key="4">
    <source>
        <dbReference type="Proteomes" id="UP000238479"/>
    </source>
</evidence>
<accession>A0A2P6S8C5</accession>
<dbReference type="Gramene" id="PRQ54905">
    <property type="protein sequence ID" value="PRQ54905"/>
    <property type="gene ID" value="RchiOBHm_Chr1g0318801"/>
</dbReference>
<keyword evidence="2" id="KW-1133">Transmembrane helix</keyword>
<evidence type="ECO:0008006" key="5">
    <source>
        <dbReference type="Google" id="ProtNLM"/>
    </source>
</evidence>
<dbReference type="STRING" id="74649.A0A2P6S8C5"/>
<evidence type="ECO:0000313" key="3">
    <source>
        <dbReference type="EMBL" id="PRQ54905.1"/>
    </source>
</evidence>
<keyword evidence="4" id="KW-1185">Reference proteome</keyword>
<protein>
    <recommendedName>
        <fullName evidence="5">DUF247 domain protein</fullName>
    </recommendedName>
</protein>
<sequence>MAANHRSGTDHTVIDIIDDREKSKKCIFRVPKVLRRRNPEAYTPDSFSIGPYHHYREKRGEEEGKGGKEGKGEEDFQRMGGAKKSYLDEILARMKNITLEELTAKVIGRSGQRNENEFEERARSFYDERFDISPKDFIKMMIVDGCFLVQLFRKCNHPDRMALDDPVFTTDSSFHFLCHDILLLENQLPWFVIRSLYSLTLEIYPDETSLPVLILNAFSILAPLKQSCSSYFKHLRRNKCHCDADYLHILDLVRDSIIIPIKTIDERAQKAAGRKAKHHQMHAWRKDSRGYKAAPEALFDPKQHQMPTATALSNVGIKFQSSTKRSIMDIRWAPRQNLRKSITDIRFKVRWPFRNEEVLKIPQLDVDNLFECLFRNLIYFEHCCHGYSSEITSFSIFMDKLISSKDDLELLCKEKVIIGSWESNEEGRKFFRSLYKDIPQKNSVKFYYADLCGELNNRYKTLKNHRLGESTRQQLIWFSNPWNAFYVIVGIFLLQIVPTILQTTYTIKQYYSPSP</sequence>
<proteinExistence type="predicted"/>
<keyword evidence="2" id="KW-0812">Transmembrane</keyword>
<dbReference type="Pfam" id="PF03140">
    <property type="entry name" value="DUF247"/>
    <property type="match status" value="1"/>
</dbReference>
<dbReference type="PANTHER" id="PTHR31170">
    <property type="entry name" value="BNAC04G53230D PROTEIN"/>
    <property type="match status" value="1"/>
</dbReference>
<dbReference type="PANTHER" id="PTHR31170:SF17">
    <property type="match status" value="1"/>
</dbReference>
<evidence type="ECO:0000256" key="2">
    <source>
        <dbReference type="SAM" id="Phobius"/>
    </source>
</evidence>